<name>A0A6J6N2M0_9ZZZZ</name>
<dbReference type="InterPro" id="IPR000092">
    <property type="entry name" value="Polyprenyl_synt"/>
</dbReference>
<evidence type="ECO:0000256" key="1">
    <source>
        <dbReference type="ARBA" id="ARBA00001946"/>
    </source>
</evidence>
<evidence type="ECO:0000256" key="3">
    <source>
        <dbReference type="ARBA" id="ARBA00022679"/>
    </source>
</evidence>
<dbReference type="SFLD" id="SFLDG01017">
    <property type="entry name" value="Polyprenyl_Transferase_Like"/>
    <property type="match status" value="1"/>
</dbReference>
<protein>
    <submittedName>
        <fullName evidence="6">Unannotated protein</fullName>
    </submittedName>
</protein>
<dbReference type="PROSITE" id="PS00444">
    <property type="entry name" value="POLYPRENYL_SYNTHASE_2"/>
    <property type="match status" value="1"/>
</dbReference>
<organism evidence="6">
    <name type="scientific">freshwater metagenome</name>
    <dbReference type="NCBI Taxonomy" id="449393"/>
    <lineage>
        <taxon>unclassified sequences</taxon>
        <taxon>metagenomes</taxon>
        <taxon>ecological metagenomes</taxon>
    </lineage>
</organism>
<gene>
    <name evidence="6" type="ORF">UFOPK2373_00207</name>
</gene>
<evidence type="ECO:0000256" key="2">
    <source>
        <dbReference type="ARBA" id="ARBA00006706"/>
    </source>
</evidence>
<dbReference type="AlphaFoldDB" id="A0A6J6N2M0"/>
<accession>A0A6J6N2M0</accession>
<keyword evidence="5" id="KW-0460">Magnesium</keyword>
<dbReference type="CDD" id="cd00685">
    <property type="entry name" value="Trans_IPPS_HT"/>
    <property type="match status" value="1"/>
</dbReference>
<keyword evidence="3" id="KW-0808">Transferase</keyword>
<evidence type="ECO:0000256" key="4">
    <source>
        <dbReference type="ARBA" id="ARBA00022723"/>
    </source>
</evidence>
<proteinExistence type="inferred from homology"/>
<dbReference type="Gene3D" id="1.10.600.10">
    <property type="entry name" value="Farnesyl Diphosphate Synthase"/>
    <property type="match status" value="1"/>
</dbReference>
<evidence type="ECO:0000256" key="5">
    <source>
        <dbReference type="ARBA" id="ARBA00022842"/>
    </source>
</evidence>
<dbReference type="Pfam" id="PF00348">
    <property type="entry name" value="polyprenyl_synt"/>
    <property type="match status" value="1"/>
</dbReference>
<reference evidence="6" key="1">
    <citation type="submission" date="2020-05" db="EMBL/GenBank/DDBJ databases">
        <authorList>
            <person name="Chiriac C."/>
            <person name="Salcher M."/>
            <person name="Ghai R."/>
            <person name="Kavagutti S V."/>
        </authorList>
    </citation>
    <scope>NUCLEOTIDE SEQUENCE</scope>
</reference>
<evidence type="ECO:0000313" key="6">
    <source>
        <dbReference type="EMBL" id="CAB4680362.1"/>
    </source>
</evidence>
<dbReference type="SFLD" id="SFLDS00005">
    <property type="entry name" value="Isoprenoid_Synthase_Type_I"/>
    <property type="match status" value="1"/>
</dbReference>
<dbReference type="EMBL" id="CAEZXL010000020">
    <property type="protein sequence ID" value="CAB4680362.1"/>
    <property type="molecule type" value="Genomic_DNA"/>
</dbReference>
<comment type="similarity">
    <text evidence="2">Belongs to the FPP/GGPP synthase family.</text>
</comment>
<dbReference type="PANTHER" id="PTHR12001">
    <property type="entry name" value="GERANYLGERANYL PYROPHOSPHATE SYNTHASE"/>
    <property type="match status" value="1"/>
</dbReference>
<dbReference type="GO" id="GO:0008299">
    <property type="term" value="P:isoprenoid biosynthetic process"/>
    <property type="evidence" value="ECO:0007669"/>
    <property type="project" value="InterPro"/>
</dbReference>
<dbReference type="PANTHER" id="PTHR12001:SF85">
    <property type="entry name" value="SHORT CHAIN ISOPRENYL DIPHOSPHATE SYNTHASE"/>
    <property type="match status" value="1"/>
</dbReference>
<dbReference type="PROSITE" id="PS00723">
    <property type="entry name" value="POLYPRENYL_SYNTHASE_1"/>
    <property type="match status" value="1"/>
</dbReference>
<dbReference type="SUPFAM" id="SSF48576">
    <property type="entry name" value="Terpenoid synthases"/>
    <property type="match status" value="1"/>
</dbReference>
<sequence>MKSTENLLSQVQENLDLFCQKQRADFEAISADLIPVVDYTHSLLQGGKRFRALFCYWAWRSSLTDANYHQSETEVNDSEEAIAGIAASLEMFHAAALVHDDLLDQSDTRRGAPAIHKRFETLHKDKQWAGSPERFGVAGSVLVGDLMLGWSSEIFGNALLHSPTREIESACRDEFSLMRVEVMAGQYLDVLEENAAPSRPVTEGVGRAEKVILYKTAKYSIEAPLRIGAAFAGADQATLGMFSQFGIPLGIAFQLRDDILGVFGDPSVTGKPAGDDLREGKRTVLIALTKESLSERSPSMAESFEELLTSRDLDAQQIAFMQRLIKESGALEKTERMIVELADRSLESLEAAALEATAKSALKALALKVINRDA</sequence>
<dbReference type="GO" id="GO:0046872">
    <property type="term" value="F:metal ion binding"/>
    <property type="evidence" value="ECO:0007669"/>
    <property type="project" value="UniProtKB-KW"/>
</dbReference>
<dbReference type="InterPro" id="IPR033749">
    <property type="entry name" value="Polyprenyl_synt_CS"/>
</dbReference>
<dbReference type="GO" id="GO:0004659">
    <property type="term" value="F:prenyltransferase activity"/>
    <property type="evidence" value="ECO:0007669"/>
    <property type="project" value="InterPro"/>
</dbReference>
<dbReference type="InterPro" id="IPR008949">
    <property type="entry name" value="Isoprenoid_synthase_dom_sf"/>
</dbReference>
<keyword evidence="4" id="KW-0479">Metal-binding</keyword>
<comment type="cofactor">
    <cofactor evidence="1">
        <name>Mg(2+)</name>
        <dbReference type="ChEBI" id="CHEBI:18420"/>
    </cofactor>
</comment>